<dbReference type="EMBL" id="SJPN01000002">
    <property type="protein sequence ID" value="TWU05602.1"/>
    <property type="molecule type" value="Genomic_DNA"/>
</dbReference>
<sequence>MTSWFVQRMDGNYQTEVGPLRPAELLAMVRSGEVTPGSFVRKDDSAWFEASKVGGLFEAAERPTVHYYCPQCETEVKEPPVTCPKCLRDIRKAHEVLTENKIATKRSDQASDAPQSSAKRSMQNWLRKRVDKK</sequence>
<protein>
    <recommendedName>
        <fullName evidence="2">GYF domain-containing protein</fullName>
    </recommendedName>
</protein>
<accession>A0A5C6B2F2</accession>
<reference evidence="3 4" key="1">
    <citation type="submission" date="2019-02" db="EMBL/GenBank/DDBJ databases">
        <title>Deep-cultivation of Planctomycetes and their phenomic and genomic characterization uncovers novel biology.</title>
        <authorList>
            <person name="Wiegand S."/>
            <person name="Jogler M."/>
            <person name="Boedeker C."/>
            <person name="Pinto D."/>
            <person name="Vollmers J."/>
            <person name="Rivas-Marin E."/>
            <person name="Kohn T."/>
            <person name="Peeters S.H."/>
            <person name="Heuer A."/>
            <person name="Rast P."/>
            <person name="Oberbeckmann S."/>
            <person name="Bunk B."/>
            <person name="Jeske O."/>
            <person name="Meyerdierks A."/>
            <person name="Storesund J.E."/>
            <person name="Kallscheuer N."/>
            <person name="Luecker S."/>
            <person name="Lage O.M."/>
            <person name="Pohl T."/>
            <person name="Merkel B.J."/>
            <person name="Hornburger P."/>
            <person name="Mueller R.-W."/>
            <person name="Bruemmer F."/>
            <person name="Labrenz M."/>
            <person name="Spormann A.M."/>
            <person name="Op Den Camp H."/>
            <person name="Overmann J."/>
            <person name="Amann R."/>
            <person name="Jetten M.S.M."/>
            <person name="Mascher T."/>
            <person name="Medema M.H."/>
            <person name="Devos D.P."/>
            <person name="Kaster A.-K."/>
            <person name="Ovreas L."/>
            <person name="Rohde M."/>
            <person name="Galperin M.Y."/>
            <person name="Jogler C."/>
        </authorList>
    </citation>
    <scope>NUCLEOTIDE SEQUENCE [LARGE SCALE GENOMIC DNA]</scope>
    <source>
        <strain evidence="3 4">Pla52n</strain>
    </source>
</reference>
<evidence type="ECO:0000256" key="1">
    <source>
        <dbReference type="SAM" id="MobiDB-lite"/>
    </source>
</evidence>
<feature type="domain" description="GYF" evidence="2">
    <location>
        <begin position="14"/>
        <end position="56"/>
    </location>
</feature>
<feature type="region of interest" description="Disordered" evidence="1">
    <location>
        <begin position="98"/>
        <end position="133"/>
    </location>
</feature>
<organism evidence="3 4">
    <name type="scientific">Stieleria varia</name>
    <dbReference type="NCBI Taxonomy" id="2528005"/>
    <lineage>
        <taxon>Bacteria</taxon>
        <taxon>Pseudomonadati</taxon>
        <taxon>Planctomycetota</taxon>
        <taxon>Planctomycetia</taxon>
        <taxon>Pirellulales</taxon>
        <taxon>Pirellulaceae</taxon>
        <taxon>Stieleria</taxon>
    </lineage>
</organism>
<comment type="caution">
    <text evidence="3">The sequence shown here is derived from an EMBL/GenBank/DDBJ whole genome shotgun (WGS) entry which is preliminary data.</text>
</comment>
<evidence type="ECO:0000313" key="4">
    <source>
        <dbReference type="Proteomes" id="UP000320176"/>
    </source>
</evidence>
<dbReference type="OrthoDB" id="276348at2"/>
<keyword evidence="4" id="KW-1185">Reference proteome</keyword>
<dbReference type="RefSeq" id="WP_146518824.1">
    <property type="nucleotide sequence ID" value="NZ_CP151726.1"/>
</dbReference>
<dbReference type="InterPro" id="IPR025640">
    <property type="entry name" value="GYF_2"/>
</dbReference>
<evidence type="ECO:0000259" key="2">
    <source>
        <dbReference type="Pfam" id="PF14237"/>
    </source>
</evidence>
<dbReference type="AlphaFoldDB" id="A0A5C6B2F2"/>
<gene>
    <name evidence="3" type="ORF">Pla52n_13170</name>
</gene>
<proteinExistence type="predicted"/>
<evidence type="ECO:0000313" key="3">
    <source>
        <dbReference type="EMBL" id="TWU05602.1"/>
    </source>
</evidence>
<dbReference type="Proteomes" id="UP000320176">
    <property type="component" value="Unassembled WGS sequence"/>
</dbReference>
<name>A0A5C6B2F2_9BACT</name>
<dbReference type="Pfam" id="PF14237">
    <property type="entry name" value="GYF_2"/>
    <property type="match status" value="1"/>
</dbReference>